<dbReference type="Pfam" id="PF02515">
    <property type="entry name" value="CoA_transf_3"/>
    <property type="match status" value="1"/>
</dbReference>
<dbReference type="Gene3D" id="3.40.50.10540">
    <property type="entry name" value="Crotonobetainyl-coa:carnitine coa-transferase, domain 1"/>
    <property type="match status" value="1"/>
</dbReference>
<dbReference type="EMBL" id="FRBW01000008">
    <property type="protein sequence ID" value="SHN17431.1"/>
    <property type="molecule type" value="Genomic_DNA"/>
</dbReference>
<keyword evidence="1" id="KW-0808">Transferase</keyword>
<dbReference type="AlphaFoldDB" id="A0A1M7PKG2"/>
<organism evidence="1 2">
    <name type="scientific">Roseibium suaedae</name>
    <dbReference type="NCBI Taxonomy" id="735517"/>
    <lineage>
        <taxon>Bacteria</taxon>
        <taxon>Pseudomonadati</taxon>
        <taxon>Pseudomonadota</taxon>
        <taxon>Alphaproteobacteria</taxon>
        <taxon>Hyphomicrobiales</taxon>
        <taxon>Stappiaceae</taxon>
        <taxon>Roseibium</taxon>
    </lineage>
</organism>
<evidence type="ECO:0000313" key="2">
    <source>
        <dbReference type="Proteomes" id="UP000186002"/>
    </source>
</evidence>
<dbReference type="InterPro" id="IPR003673">
    <property type="entry name" value="CoA-Trfase_fam_III"/>
</dbReference>
<dbReference type="GO" id="GO:0016740">
    <property type="term" value="F:transferase activity"/>
    <property type="evidence" value="ECO:0007669"/>
    <property type="project" value="UniProtKB-KW"/>
</dbReference>
<dbReference type="STRING" id="735517.SAMN05444272_4478"/>
<dbReference type="SUPFAM" id="SSF89796">
    <property type="entry name" value="CoA-transferase family III (CaiB/BaiF)"/>
    <property type="match status" value="1"/>
</dbReference>
<reference evidence="1 2" key="1">
    <citation type="submission" date="2016-11" db="EMBL/GenBank/DDBJ databases">
        <authorList>
            <person name="Jaros S."/>
            <person name="Januszkiewicz K."/>
            <person name="Wedrychowicz H."/>
        </authorList>
    </citation>
    <scope>NUCLEOTIDE SEQUENCE [LARGE SCALE GENOMIC DNA]</scope>
    <source>
        <strain evidence="1 2">DSM 22153</strain>
    </source>
</reference>
<sequence length="82" mass="8386">MASNNRENLPLHGVKVIDFGHYIAGPAVAMILGDLGVTLTCPRARSRIGDAEGQAIGLLTLSQALNAMVNSQVGGAISAAQT</sequence>
<keyword evidence="2" id="KW-1185">Reference proteome</keyword>
<dbReference type="InterPro" id="IPR023606">
    <property type="entry name" value="CoA-Trfase_III_dom_1_sf"/>
</dbReference>
<proteinExistence type="predicted"/>
<evidence type="ECO:0000313" key="1">
    <source>
        <dbReference type="EMBL" id="SHN17431.1"/>
    </source>
</evidence>
<protein>
    <submittedName>
        <fullName evidence="1">CoA-transferase family III</fullName>
    </submittedName>
</protein>
<accession>A0A1M7PKG2</accession>
<dbReference type="Proteomes" id="UP000186002">
    <property type="component" value="Unassembled WGS sequence"/>
</dbReference>
<name>A0A1M7PKG2_9HYPH</name>
<gene>
    <name evidence="1" type="ORF">SAMN05444272_4478</name>
</gene>